<reference evidence="3" key="1">
    <citation type="journal article" date="2023" name="PhytoFront">
        <title>Draft Genome Resources of Seven Strains of Tilletia horrida, Causal Agent of Kernel Smut of Rice.</title>
        <authorList>
            <person name="Khanal S."/>
            <person name="Antony Babu S."/>
            <person name="Zhou X.G."/>
        </authorList>
    </citation>
    <scope>NUCLEOTIDE SEQUENCE</scope>
    <source>
        <strain evidence="3">TX3</strain>
    </source>
</reference>
<organism evidence="3 4">
    <name type="scientific">Tilletia horrida</name>
    <dbReference type="NCBI Taxonomy" id="155126"/>
    <lineage>
        <taxon>Eukaryota</taxon>
        <taxon>Fungi</taxon>
        <taxon>Dikarya</taxon>
        <taxon>Basidiomycota</taxon>
        <taxon>Ustilaginomycotina</taxon>
        <taxon>Exobasidiomycetes</taxon>
        <taxon>Tilletiales</taxon>
        <taxon>Tilletiaceae</taxon>
        <taxon>Tilletia</taxon>
    </lineage>
</organism>
<evidence type="ECO:0000259" key="2">
    <source>
        <dbReference type="Pfam" id="PF00248"/>
    </source>
</evidence>
<dbReference type="Pfam" id="PF00248">
    <property type="entry name" value="Aldo_ket_red"/>
    <property type="match status" value="1"/>
</dbReference>
<dbReference type="Proteomes" id="UP001176521">
    <property type="component" value="Unassembled WGS sequence"/>
</dbReference>
<dbReference type="Gene3D" id="3.20.20.100">
    <property type="entry name" value="NADP-dependent oxidoreductase domain"/>
    <property type="match status" value="1"/>
</dbReference>
<dbReference type="InterPro" id="IPR036812">
    <property type="entry name" value="NAD(P)_OxRdtase_dom_sf"/>
</dbReference>
<comment type="caution">
    <text evidence="3">The sequence shown here is derived from an EMBL/GenBank/DDBJ whole genome shotgun (WGS) entry which is preliminary data.</text>
</comment>
<proteinExistence type="predicted"/>
<dbReference type="InterPro" id="IPR023210">
    <property type="entry name" value="NADP_OxRdtase_dom"/>
</dbReference>
<protein>
    <recommendedName>
        <fullName evidence="2">NADP-dependent oxidoreductase domain-containing protein</fullName>
    </recommendedName>
</protein>
<keyword evidence="1" id="KW-0560">Oxidoreductase</keyword>
<dbReference type="AlphaFoldDB" id="A0AAN6G8S0"/>
<keyword evidence="4" id="KW-1185">Reference proteome</keyword>
<dbReference type="PANTHER" id="PTHR43625">
    <property type="entry name" value="AFLATOXIN B1 ALDEHYDE REDUCTASE"/>
    <property type="match status" value="1"/>
</dbReference>
<evidence type="ECO:0000256" key="1">
    <source>
        <dbReference type="ARBA" id="ARBA00023002"/>
    </source>
</evidence>
<sequence>MSTLGPYRVSPVGLGLMSFTWCEPSDYTPDAQAFEVIKTAIDKARPDERVVLNSCTIYGPPSDPFANISLLRRFFARYPELKDRVVLVVKGGAKIGEYRAKGLAGLSYSATLENLREEVTELRKHLGSDIDGLPLHFYGIGRRDLSLTVEETITNLHTLQKEGLFEHIALSELGVDSINQAAAAAQKLGTKIGSLELEYSPFCRDIERNGALTACKKHGIPVLAYSPLGKGFLSGKLKDRSEVPKHDLRNHLEGFSDENFAKNVELATTFADLASSFSINATPAQLALAWLVKQGDAANISIIPIPGTTKPARAAENMGAQDVGMDEETVQLVASQTEDKEMRGGRYNAWMRSTGLLFA</sequence>
<feature type="domain" description="NADP-dependent oxidoreductase" evidence="2">
    <location>
        <begin position="12"/>
        <end position="334"/>
    </location>
</feature>
<dbReference type="SUPFAM" id="SSF51430">
    <property type="entry name" value="NAD(P)-linked oxidoreductase"/>
    <property type="match status" value="1"/>
</dbReference>
<dbReference type="InterPro" id="IPR050791">
    <property type="entry name" value="Aldo-Keto_reductase"/>
</dbReference>
<dbReference type="CDD" id="cd19077">
    <property type="entry name" value="AKR_AKR8A1-2"/>
    <property type="match status" value="1"/>
</dbReference>
<dbReference type="PANTHER" id="PTHR43625:SF78">
    <property type="entry name" value="PYRIDOXAL REDUCTASE-RELATED"/>
    <property type="match status" value="1"/>
</dbReference>
<dbReference type="GO" id="GO:0005737">
    <property type="term" value="C:cytoplasm"/>
    <property type="evidence" value="ECO:0007669"/>
    <property type="project" value="TreeGrafter"/>
</dbReference>
<accession>A0AAN6G8S0</accession>
<evidence type="ECO:0000313" key="4">
    <source>
        <dbReference type="Proteomes" id="UP001176521"/>
    </source>
</evidence>
<dbReference type="EMBL" id="JAPDMQ010000549">
    <property type="protein sequence ID" value="KAK0522948.1"/>
    <property type="molecule type" value="Genomic_DNA"/>
</dbReference>
<name>A0AAN6G8S0_9BASI</name>
<gene>
    <name evidence="3" type="ORF">OC842_006316</name>
</gene>
<dbReference type="GO" id="GO:0016491">
    <property type="term" value="F:oxidoreductase activity"/>
    <property type="evidence" value="ECO:0007669"/>
    <property type="project" value="UniProtKB-KW"/>
</dbReference>
<evidence type="ECO:0000313" key="3">
    <source>
        <dbReference type="EMBL" id="KAK0522948.1"/>
    </source>
</evidence>